<dbReference type="PROSITE" id="PS51257">
    <property type="entry name" value="PROKAR_LIPOPROTEIN"/>
    <property type="match status" value="1"/>
</dbReference>
<dbReference type="GO" id="GO:0015833">
    <property type="term" value="P:peptide transport"/>
    <property type="evidence" value="ECO:0007669"/>
    <property type="project" value="TreeGrafter"/>
</dbReference>
<dbReference type="InterPro" id="IPR039424">
    <property type="entry name" value="SBP_5"/>
</dbReference>
<dbReference type="EMBL" id="CP053564">
    <property type="protein sequence ID" value="QJY44966.1"/>
    <property type="molecule type" value="Genomic_DNA"/>
</dbReference>
<dbReference type="Gene3D" id="3.10.105.10">
    <property type="entry name" value="Dipeptide-binding Protein, Domain 3"/>
    <property type="match status" value="1"/>
</dbReference>
<keyword evidence="1" id="KW-0732">Signal</keyword>
<feature type="domain" description="Solute-binding protein family 5" evidence="2">
    <location>
        <begin position="84"/>
        <end position="471"/>
    </location>
</feature>
<dbReference type="Pfam" id="PF00496">
    <property type="entry name" value="SBP_bac_5"/>
    <property type="match status" value="1"/>
</dbReference>
<dbReference type="Gene3D" id="3.90.76.10">
    <property type="entry name" value="Dipeptide-binding Protein, Domain 1"/>
    <property type="match status" value="1"/>
</dbReference>
<feature type="chain" id="PRO_5039237259" evidence="1">
    <location>
        <begin position="25"/>
        <end position="550"/>
    </location>
</feature>
<dbReference type="PANTHER" id="PTHR30290:SF83">
    <property type="entry name" value="ABC TRANSPORTER SUBSTRATE-BINDING PROTEIN"/>
    <property type="match status" value="1"/>
</dbReference>
<dbReference type="SUPFAM" id="SSF53850">
    <property type="entry name" value="Periplasmic binding protein-like II"/>
    <property type="match status" value="1"/>
</dbReference>
<gene>
    <name evidence="3" type="ORF">HOP40_03225</name>
</gene>
<keyword evidence="4" id="KW-1185">Reference proteome</keyword>
<dbReference type="PIRSF" id="PIRSF002741">
    <property type="entry name" value="MppA"/>
    <property type="match status" value="1"/>
</dbReference>
<dbReference type="KEGG" id="pbro:HOP40_03225"/>
<evidence type="ECO:0000256" key="1">
    <source>
        <dbReference type="SAM" id="SignalP"/>
    </source>
</evidence>
<dbReference type="GO" id="GO:0043190">
    <property type="term" value="C:ATP-binding cassette (ABC) transporter complex"/>
    <property type="evidence" value="ECO:0007669"/>
    <property type="project" value="InterPro"/>
</dbReference>
<dbReference type="InterPro" id="IPR000914">
    <property type="entry name" value="SBP_5_dom"/>
</dbReference>
<proteinExistence type="predicted"/>
<dbReference type="CDD" id="cd00995">
    <property type="entry name" value="PBP2_NikA_DppA_OppA_like"/>
    <property type="match status" value="1"/>
</dbReference>
<evidence type="ECO:0000313" key="4">
    <source>
        <dbReference type="Proteomes" id="UP000505377"/>
    </source>
</evidence>
<protein>
    <submittedName>
        <fullName evidence="3">ABC transporter substrate-binding protein</fullName>
    </submittedName>
</protein>
<dbReference type="InterPro" id="IPR030678">
    <property type="entry name" value="Peptide/Ni-bd"/>
</dbReference>
<feature type="signal peptide" evidence="1">
    <location>
        <begin position="1"/>
        <end position="24"/>
    </location>
</feature>
<dbReference type="GO" id="GO:1904680">
    <property type="term" value="F:peptide transmembrane transporter activity"/>
    <property type="evidence" value="ECO:0007669"/>
    <property type="project" value="TreeGrafter"/>
</dbReference>
<name>A0A6M6JBP1_9PSEU</name>
<dbReference type="Proteomes" id="UP000505377">
    <property type="component" value="Chromosome"/>
</dbReference>
<dbReference type="AlphaFoldDB" id="A0A6M6JBP1"/>
<accession>A0A6M6JBP1</accession>
<dbReference type="Gene3D" id="3.40.190.10">
    <property type="entry name" value="Periplasmic binding protein-like II"/>
    <property type="match status" value="1"/>
</dbReference>
<sequence>MRSRRVAAWLAVGVSAALFTSACGGGGGEAAGGAGGEATDATISVNGSEPENPLIPGNTSEVGGGKVVNALFSGLVDYRAENAEPYNVMAESIETTDSKVYTITLKEGWTFHDGTPVTSQSYIDAWNFVAYSPNGQQNASFLSQIQGFADVNTADPDGAEGPEQAPQPAATEMSGLRAIDDRTFEVTLSAPFSVFPTTLGYRAFAPLPEAFFTDQAAWEANPIGNGPFRFVSRQPGVNIVVERWDEWKGEEKPSIGGVEFRFYESPDAAYADVIANNLDYLEAIPSSALVGQLFETDLPERSVNQTYLGNTTITFPLYDPKYQNPQLRQAISLAIDRAAVNDTVYNGLRVPADGYIPPSLDGYIAGQCGDLCAFDPARAKQLFDSTGFTGPIEISSNVDGAGNQEAFQAVCVSITNALGVPCNFVPVPTFGEFRTTINAFQATTIFRTGWVADYPSIENFLNPLYKTNASSNDGQYSNPQVDALLAQADAAPSTEAGIALYQEAERAVLKDMPAVPLFYSTVQAGWSDRLQNVTTTQFRELDLASVTVSE</sequence>
<reference evidence="3 4" key="1">
    <citation type="submission" date="2020-05" db="EMBL/GenBank/DDBJ databases">
        <authorList>
            <person name="Mo P."/>
        </authorList>
    </citation>
    <scope>NUCLEOTIDE SEQUENCE [LARGE SCALE GENOMIC DNA]</scope>
    <source>
        <strain evidence="3 4">Gen01</strain>
    </source>
</reference>
<evidence type="ECO:0000259" key="2">
    <source>
        <dbReference type="Pfam" id="PF00496"/>
    </source>
</evidence>
<organism evidence="3 4">
    <name type="scientific">Pseudonocardia broussonetiae</name>
    <dbReference type="NCBI Taxonomy" id="2736640"/>
    <lineage>
        <taxon>Bacteria</taxon>
        <taxon>Bacillati</taxon>
        <taxon>Actinomycetota</taxon>
        <taxon>Actinomycetes</taxon>
        <taxon>Pseudonocardiales</taxon>
        <taxon>Pseudonocardiaceae</taxon>
        <taxon>Pseudonocardia</taxon>
    </lineage>
</organism>
<dbReference type="GO" id="GO:0042597">
    <property type="term" value="C:periplasmic space"/>
    <property type="evidence" value="ECO:0007669"/>
    <property type="project" value="UniProtKB-ARBA"/>
</dbReference>
<dbReference type="PANTHER" id="PTHR30290">
    <property type="entry name" value="PERIPLASMIC BINDING COMPONENT OF ABC TRANSPORTER"/>
    <property type="match status" value="1"/>
</dbReference>
<evidence type="ECO:0000313" key="3">
    <source>
        <dbReference type="EMBL" id="QJY44966.1"/>
    </source>
</evidence>